<dbReference type="Proteomes" id="UP000595437">
    <property type="component" value="Chromosome 19"/>
</dbReference>
<evidence type="ECO:0000313" key="2">
    <source>
        <dbReference type="Proteomes" id="UP000595437"/>
    </source>
</evidence>
<keyword evidence="2" id="KW-1185">Reference proteome</keyword>
<dbReference type="EMBL" id="CP045908">
    <property type="protein sequence ID" value="QQP33121.1"/>
    <property type="molecule type" value="Genomic_DNA"/>
</dbReference>
<reference evidence="2" key="1">
    <citation type="submission" date="2021-01" db="EMBL/GenBank/DDBJ databases">
        <title>Caligus Genome Assembly.</title>
        <authorList>
            <person name="Gallardo-Escarate C."/>
        </authorList>
    </citation>
    <scope>NUCLEOTIDE SEQUENCE [LARGE SCALE GENOMIC DNA]</scope>
</reference>
<name>A0A7T8GM70_CALRO</name>
<organism evidence="1 2">
    <name type="scientific">Caligus rogercresseyi</name>
    <name type="common">Sea louse</name>
    <dbReference type="NCBI Taxonomy" id="217165"/>
    <lineage>
        <taxon>Eukaryota</taxon>
        <taxon>Metazoa</taxon>
        <taxon>Ecdysozoa</taxon>
        <taxon>Arthropoda</taxon>
        <taxon>Crustacea</taxon>
        <taxon>Multicrustacea</taxon>
        <taxon>Hexanauplia</taxon>
        <taxon>Copepoda</taxon>
        <taxon>Siphonostomatoida</taxon>
        <taxon>Caligidae</taxon>
        <taxon>Caligus</taxon>
    </lineage>
</organism>
<sequence>MSHVGSSCFFNGIVIDVNDLIEIPCDDFGNFLEMLEVKGLVLDKLVHGNGGEIADGDLGNHEK</sequence>
<gene>
    <name evidence="1" type="ORF">FKW44_024386</name>
</gene>
<proteinExistence type="predicted"/>
<dbReference type="AlphaFoldDB" id="A0A7T8GM70"/>
<accession>A0A7T8GM70</accession>
<evidence type="ECO:0000313" key="1">
    <source>
        <dbReference type="EMBL" id="QQP33121.1"/>
    </source>
</evidence>
<protein>
    <submittedName>
        <fullName evidence="1">Ribonucleoside-diphosphate reductase</fullName>
    </submittedName>
</protein>